<evidence type="ECO:0000256" key="2">
    <source>
        <dbReference type="ARBA" id="ARBA00007441"/>
    </source>
</evidence>
<comment type="cofactor">
    <cofactor evidence="1 6">
        <name>pyridoxal 5'-phosphate</name>
        <dbReference type="ChEBI" id="CHEBI:597326"/>
    </cofactor>
</comment>
<keyword evidence="4 6" id="KW-0808">Transferase</keyword>
<dbReference type="GO" id="GO:0008483">
    <property type="term" value="F:transaminase activity"/>
    <property type="evidence" value="ECO:0007669"/>
    <property type="project" value="UniProtKB-KW"/>
</dbReference>
<organism evidence="8 9">
    <name type="scientific">Lentilactobacillus fungorum</name>
    <dbReference type="NCBI Taxonomy" id="2201250"/>
    <lineage>
        <taxon>Bacteria</taxon>
        <taxon>Bacillati</taxon>
        <taxon>Bacillota</taxon>
        <taxon>Bacilli</taxon>
        <taxon>Lactobacillales</taxon>
        <taxon>Lactobacillaceae</taxon>
        <taxon>Lentilactobacillus</taxon>
    </lineage>
</organism>
<sequence>MELDNINPSVLHVKPSAMRKFDHDISVDPDIIKLTLGEPNFDVPEHIKAAAVKAITTNCSHYPYYWGFEELRQAASTYYRDKFGYHYSADEIVVSVGATEALASTVKTLFKPGDAVIIPTPAYPLYGALLTLNQLKPIFIDTSDSGFVLTPEKVQKAIADHPESTIRGLILTDPNNPTGVAYTQDQIAALAPVLKDNHIWVISDEIYGELTYGQDHYTISKYLPEQTIITNGLSKSHAMTGWRLGLVFGPHPFIDEIAKTHQYTVTAAASLVQYAAVEALTHGQNDAAVMKAEYQKRRDYVVTHMTAAGFDVVHPGGAFYVFAKIPAALHMDSWQFVKTLAKEYHIGLMPGDPFGDNDYIRISYAASDEALAAAMKAIKQMVADKSRNVSKTAER</sequence>
<dbReference type="Gene3D" id="3.90.1150.10">
    <property type="entry name" value="Aspartate Aminotransferase, domain 1"/>
    <property type="match status" value="1"/>
</dbReference>
<dbReference type="PROSITE" id="PS00105">
    <property type="entry name" value="AA_TRANSFER_CLASS_1"/>
    <property type="match status" value="1"/>
</dbReference>
<dbReference type="InterPro" id="IPR015421">
    <property type="entry name" value="PyrdxlP-dep_Trfase_major"/>
</dbReference>
<dbReference type="PANTHER" id="PTHR46383:SF4">
    <property type="entry name" value="AMINOTRANSFERASE"/>
    <property type="match status" value="1"/>
</dbReference>
<evidence type="ECO:0000256" key="5">
    <source>
        <dbReference type="ARBA" id="ARBA00022898"/>
    </source>
</evidence>
<dbReference type="Proteomes" id="UP000604765">
    <property type="component" value="Unassembled WGS sequence"/>
</dbReference>
<comment type="similarity">
    <text evidence="2 6">Belongs to the class-I pyridoxal-phosphate-dependent aminotransferase family.</text>
</comment>
<dbReference type="InterPro" id="IPR004838">
    <property type="entry name" value="NHTrfase_class1_PyrdxlP-BS"/>
</dbReference>
<dbReference type="EC" id="2.6.1.-" evidence="6"/>
<proteinExistence type="inferred from homology"/>
<dbReference type="InterPro" id="IPR015422">
    <property type="entry name" value="PyrdxlP-dep_Trfase_small"/>
</dbReference>
<evidence type="ECO:0000256" key="3">
    <source>
        <dbReference type="ARBA" id="ARBA00022576"/>
    </source>
</evidence>
<dbReference type="InterPro" id="IPR015424">
    <property type="entry name" value="PyrdxlP-dep_Trfase"/>
</dbReference>
<evidence type="ECO:0000313" key="9">
    <source>
        <dbReference type="Proteomes" id="UP000604765"/>
    </source>
</evidence>
<accession>A0ABQ3VZX9</accession>
<dbReference type="PRINTS" id="PR00753">
    <property type="entry name" value="ACCSYNTHASE"/>
</dbReference>
<protein>
    <recommendedName>
        <fullName evidence="6">Aminotransferase</fullName>
        <ecNumber evidence="6">2.6.1.-</ecNumber>
    </recommendedName>
</protein>
<reference evidence="8 9" key="1">
    <citation type="journal article" date="2021" name="Int. J. Syst. Evol. Microbiol.">
        <title>Lentilactobacillus fungorum sp. nov., isolated from spent mushroom substrates.</title>
        <authorList>
            <person name="Tohno M."/>
            <person name="Tanizawa Y."/>
            <person name="Kojima Y."/>
            <person name="Sakamoto M."/>
            <person name="Ohkuma M."/>
            <person name="Kobayashi H."/>
        </authorList>
    </citation>
    <scope>NUCLEOTIDE SEQUENCE [LARGE SCALE GENOMIC DNA]</scope>
    <source>
        <strain evidence="8 9">YK48G</strain>
    </source>
</reference>
<keyword evidence="9" id="KW-1185">Reference proteome</keyword>
<evidence type="ECO:0000256" key="6">
    <source>
        <dbReference type="RuleBase" id="RU000481"/>
    </source>
</evidence>
<dbReference type="EMBL" id="BNJR01000012">
    <property type="protein sequence ID" value="GHP13771.1"/>
    <property type="molecule type" value="Genomic_DNA"/>
</dbReference>
<evidence type="ECO:0000256" key="1">
    <source>
        <dbReference type="ARBA" id="ARBA00001933"/>
    </source>
</evidence>
<dbReference type="CDD" id="cd00609">
    <property type="entry name" value="AAT_like"/>
    <property type="match status" value="1"/>
</dbReference>
<dbReference type="PANTHER" id="PTHR46383">
    <property type="entry name" value="ASPARTATE AMINOTRANSFERASE"/>
    <property type="match status" value="1"/>
</dbReference>
<evidence type="ECO:0000313" key="8">
    <source>
        <dbReference type="EMBL" id="GHP13771.1"/>
    </source>
</evidence>
<comment type="caution">
    <text evidence="8">The sequence shown here is derived from an EMBL/GenBank/DDBJ whole genome shotgun (WGS) entry which is preliminary data.</text>
</comment>
<evidence type="ECO:0000259" key="7">
    <source>
        <dbReference type="Pfam" id="PF00155"/>
    </source>
</evidence>
<dbReference type="Pfam" id="PF00155">
    <property type="entry name" value="Aminotran_1_2"/>
    <property type="match status" value="1"/>
</dbReference>
<dbReference type="SUPFAM" id="SSF53383">
    <property type="entry name" value="PLP-dependent transferases"/>
    <property type="match status" value="1"/>
</dbReference>
<evidence type="ECO:0000256" key="4">
    <source>
        <dbReference type="ARBA" id="ARBA00022679"/>
    </source>
</evidence>
<name>A0ABQ3VZX9_9LACO</name>
<dbReference type="Gene3D" id="3.40.640.10">
    <property type="entry name" value="Type I PLP-dependent aspartate aminotransferase-like (Major domain)"/>
    <property type="match status" value="1"/>
</dbReference>
<gene>
    <name evidence="8" type="primary">araT1</name>
    <name evidence="8" type="ORF">YK48G_11960</name>
</gene>
<keyword evidence="3 6" id="KW-0032">Aminotransferase</keyword>
<dbReference type="RefSeq" id="WP_203629806.1">
    <property type="nucleotide sequence ID" value="NZ_BNJR01000012.1"/>
</dbReference>
<keyword evidence="5" id="KW-0663">Pyridoxal phosphate</keyword>
<feature type="domain" description="Aminotransferase class I/classII large" evidence="7">
    <location>
        <begin position="30"/>
        <end position="378"/>
    </location>
</feature>
<dbReference type="InterPro" id="IPR004839">
    <property type="entry name" value="Aminotransferase_I/II_large"/>
</dbReference>
<dbReference type="InterPro" id="IPR050596">
    <property type="entry name" value="AspAT/PAT-like"/>
</dbReference>